<feature type="region of interest" description="Disordered" evidence="1">
    <location>
        <begin position="671"/>
        <end position="691"/>
    </location>
</feature>
<accession>A0A158Q4T3</accession>
<dbReference type="PANTHER" id="PTHR12243:SF66">
    <property type="entry name" value="MADF DOMAIN-CONTAINING PROTEIN"/>
    <property type="match status" value="1"/>
</dbReference>
<feature type="compositionally biased region" description="Polar residues" evidence="1">
    <location>
        <begin position="210"/>
        <end position="252"/>
    </location>
</feature>
<dbReference type="Pfam" id="PF10545">
    <property type="entry name" value="MADF_DNA_bdg"/>
    <property type="match status" value="1"/>
</dbReference>
<feature type="domain" description="MADF" evidence="2">
    <location>
        <begin position="79"/>
        <end position="168"/>
    </location>
</feature>
<feature type="compositionally biased region" description="Low complexity" evidence="1">
    <location>
        <begin position="170"/>
        <end position="179"/>
    </location>
</feature>
<dbReference type="InterPro" id="IPR006578">
    <property type="entry name" value="MADF-dom"/>
</dbReference>
<dbReference type="PANTHER" id="PTHR12243">
    <property type="entry name" value="MADF DOMAIN TRANSCRIPTION FACTOR"/>
    <property type="match status" value="1"/>
</dbReference>
<dbReference type="EMBL" id="UYYG01000006">
    <property type="protein sequence ID" value="VDN50729.1"/>
    <property type="molecule type" value="Genomic_DNA"/>
</dbReference>
<feature type="compositionally biased region" description="Basic and acidic residues" evidence="1">
    <location>
        <begin position="276"/>
        <end position="296"/>
    </location>
</feature>
<keyword evidence="5" id="KW-1185">Reference proteome</keyword>
<feature type="compositionally biased region" description="Polar residues" evidence="1">
    <location>
        <begin position="298"/>
        <end position="313"/>
    </location>
</feature>
<evidence type="ECO:0000259" key="2">
    <source>
        <dbReference type="PROSITE" id="PS51029"/>
    </source>
</evidence>
<dbReference type="Proteomes" id="UP000274756">
    <property type="component" value="Unassembled WGS sequence"/>
</dbReference>
<dbReference type="Pfam" id="PF02944">
    <property type="entry name" value="BESS"/>
    <property type="match status" value="1"/>
</dbReference>
<dbReference type="WBParaSite" id="DME_0000565701-mRNA-1">
    <property type="protein sequence ID" value="DME_0000565701-mRNA-1"/>
    <property type="gene ID" value="DME_0000565701"/>
</dbReference>
<dbReference type="InterPro" id="IPR039353">
    <property type="entry name" value="TF_Adf1"/>
</dbReference>
<feature type="compositionally biased region" description="Polar residues" evidence="1">
    <location>
        <begin position="151"/>
        <end position="162"/>
    </location>
</feature>
<dbReference type="PROSITE" id="PS51029">
    <property type="entry name" value="MADF"/>
    <property type="match status" value="1"/>
</dbReference>
<dbReference type="STRING" id="318479.A0A158Q4T3"/>
<proteinExistence type="predicted"/>
<evidence type="ECO:0000313" key="6">
    <source>
        <dbReference type="WBParaSite" id="DME_0000565701-mRNA-1"/>
    </source>
</evidence>
<dbReference type="GO" id="GO:0006357">
    <property type="term" value="P:regulation of transcription by RNA polymerase II"/>
    <property type="evidence" value="ECO:0007669"/>
    <property type="project" value="TreeGrafter"/>
</dbReference>
<reference evidence="3 5" key="2">
    <citation type="submission" date="2018-11" db="EMBL/GenBank/DDBJ databases">
        <authorList>
            <consortium name="Pathogen Informatics"/>
        </authorList>
    </citation>
    <scope>NUCLEOTIDE SEQUENCE [LARGE SCALE GENOMIC DNA]</scope>
</reference>
<feature type="compositionally biased region" description="Low complexity" evidence="1">
    <location>
        <begin position="314"/>
        <end position="330"/>
    </location>
</feature>
<feature type="region of interest" description="Disordered" evidence="1">
    <location>
        <begin position="151"/>
        <end position="179"/>
    </location>
</feature>
<name>A0A158Q4T3_DRAME</name>
<organism evidence="4 6">
    <name type="scientific">Dracunculus medinensis</name>
    <name type="common">Guinea worm</name>
    <dbReference type="NCBI Taxonomy" id="318479"/>
    <lineage>
        <taxon>Eukaryota</taxon>
        <taxon>Metazoa</taxon>
        <taxon>Ecdysozoa</taxon>
        <taxon>Nematoda</taxon>
        <taxon>Chromadorea</taxon>
        <taxon>Rhabditida</taxon>
        <taxon>Spirurina</taxon>
        <taxon>Dracunculoidea</taxon>
        <taxon>Dracunculidae</taxon>
        <taxon>Dracunculus</taxon>
    </lineage>
</organism>
<evidence type="ECO:0000256" key="1">
    <source>
        <dbReference type="SAM" id="MobiDB-lite"/>
    </source>
</evidence>
<gene>
    <name evidence="3" type="ORF">DME_LOCUS702</name>
</gene>
<sequence>MEGHLWLKGKGKEEVKNVLILRISQNCAELNRSIHLVDLRSFGEIPSDLTVGVGICEKMTSAGSTNALNQPLDENFIRRLIEAVKSQPCLYNPNHEHYGNRHANAQYRARVWQKLCVDLEFTEDAHILQTHWKRLRDRYLRERRKRKNNIISDSSHLESGNFTRERHVSESSSSGNTTSLAGSRYFEMMRWIEPYLADVTPSSSFGATNINPSDNCSNGATVQKGQSSGNRAAVVTTSENTDTFYVNRSNSTHSDHSEPALQQAGSKNEVMLSCFEQRDRQKLQAERTEPRNRDYTKSCGNIPNGSSGRTNTQSDPSPINASPSSSTTSSEIDVGSVPTISGQTITQQQSNIQRHPSQRILYTKAEVQPRSSMQTCDGSVYTLMSQGIAPSSSKKDVSLRTSDGNAVAMVIDTANYYQHGNQKMYRLVNVSEMNAELVPLSAGNAGSSTNEVKLITVPRIQSSSEVSHRRKRLAPGSLPSISNGRGQLGDDLILDDGTGNTIVEKTITIDQTSPISGDRLLLDHSVSASNILGHHSLQQVHIQNAGGSAQHGSVITSGHHVQLSHQINHPGSTQINVVAMRPQQQNQRFITQQLSVQQPHYTMLTNQSITNNQDEHLEFANSIATHLARLNDDEKAVAKMNIQRILMDARFGLGACARMIHDEELTEVATTSTTHEMIVNTQQHQDPSTRR</sequence>
<dbReference type="AlphaFoldDB" id="A0A158Q4T3"/>
<evidence type="ECO:0000313" key="5">
    <source>
        <dbReference type="Proteomes" id="UP000274756"/>
    </source>
</evidence>
<feature type="region of interest" description="Disordered" evidence="1">
    <location>
        <begin position="210"/>
        <end position="336"/>
    </location>
</feature>
<dbReference type="GO" id="GO:0005667">
    <property type="term" value="C:transcription regulator complex"/>
    <property type="evidence" value="ECO:0007669"/>
    <property type="project" value="TreeGrafter"/>
</dbReference>
<dbReference type="InterPro" id="IPR004210">
    <property type="entry name" value="BESS_motif"/>
</dbReference>
<dbReference type="SMART" id="SM00595">
    <property type="entry name" value="MADF"/>
    <property type="match status" value="1"/>
</dbReference>
<dbReference type="Proteomes" id="UP000038040">
    <property type="component" value="Unplaced"/>
</dbReference>
<dbReference type="OrthoDB" id="6515516at2759"/>
<evidence type="ECO:0000313" key="4">
    <source>
        <dbReference type="Proteomes" id="UP000038040"/>
    </source>
</evidence>
<dbReference type="GO" id="GO:0005634">
    <property type="term" value="C:nucleus"/>
    <property type="evidence" value="ECO:0007669"/>
    <property type="project" value="TreeGrafter"/>
</dbReference>
<reference evidence="6" key="1">
    <citation type="submission" date="2016-04" db="UniProtKB">
        <authorList>
            <consortium name="WormBaseParasite"/>
        </authorList>
    </citation>
    <scope>IDENTIFICATION</scope>
</reference>
<dbReference type="GO" id="GO:0003677">
    <property type="term" value="F:DNA binding"/>
    <property type="evidence" value="ECO:0007669"/>
    <property type="project" value="InterPro"/>
</dbReference>
<evidence type="ECO:0000313" key="3">
    <source>
        <dbReference type="EMBL" id="VDN50729.1"/>
    </source>
</evidence>
<protein>
    <submittedName>
        <fullName evidence="6">MADF domain-containing protein</fullName>
    </submittedName>
</protein>